<accession>A0A151AQ04</accession>
<keyword evidence="2" id="KW-1185">Reference proteome</keyword>
<dbReference type="Gene3D" id="3.90.1720.10">
    <property type="entry name" value="endopeptidase domain like (from Nostoc punctiforme)"/>
    <property type="match status" value="1"/>
</dbReference>
<organism evidence="1 2">
    <name type="scientific">Clostridium colicanis DSM 13634</name>
    <dbReference type="NCBI Taxonomy" id="1121305"/>
    <lineage>
        <taxon>Bacteria</taxon>
        <taxon>Bacillati</taxon>
        <taxon>Bacillota</taxon>
        <taxon>Clostridia</taxon>
        <taxon>Eubacteriales</taxon>
        <taxon>Clostridiaceae</taxon>
        <taxon>Clostridium</taxon>
    </lineage>
</organism>
<dbReference type="AlphaFoldDB" id="A0A151AQ04"/>
<name>A0A151AQ04_9CLOT</name>
<evidence type="ECO:0000313" key="2">
    <source>
        <dbReference type="Proteomes" id="UP000075374"/>
    </source>
</evidence>
<proteinExistence type="predicted"/>
<dbReference type="RefSeq" id="WP_061857781.1">
    <property type="nucleotide sequence ID" value="NZ_LTBB01000003.1"/>
</dbReference>
<dbReference type="Proteomes" id="UP000075374">
    <property type="component" value="Unassembled WGS sequence"/>
</dbReference>
<dbReference type="PATRIC" id="fig|1121305.3.peg.896"/>
<dbReference type="EMBL" id="LTBB01000003">
    <property type="protein sequence ID" value="KYH29650.1"/>
    <property type="molecule type" value="Genomic_DNA"/>
</dbReference>
<protein>
    <recommendedName>
        <fullName evidence="3">Bacteriophage peptidoglycan hydrolase</fullName>
    </recommendedName>
</protein>
<comment type="caution">
    <text evidence="1">The sequence shown here is derived from an EMBL/GenBank/DDBJ whole genome shotgun (WGS) entry which is preliminary data.</text>
</comment>
<gene>
    <name evidence="1" type="ORF">CLCOL_08810</name>
</gene>
<reference evidence="1 2" key="1">
    <citation type="submission" date="2016-02" db="EMBL/GenBank/DDBJ databases">
        <title>Genome sequence of Clostridium colicanis DSM 13634.</title>
        <authorList>
            <person name="Poehlein A."/>
            <person name="Daniel R."/>
        </authorList>
    </citation>
    <scope>NUCLEOTIDE SEQUENCE [LARGE SCALE GENOMIC DNA]</scope>
    <source>
        <strain evidence="1 2">DSM 13634</strain>
    </source>
</reference>
<evidence type="ECO:0008006" key="3">
    <source>
        <dbReference type="Google" id="ProtNLM"/>
    </source>
</evidence>
<evidence type="ECO:0000313" key="1">
    <source>
        <dbReference type="EMBL" id="KYH29650.1"/>
    </source>
</evidence>
<sequence>MKKVKSIIKIVILALIAFNMFSGIHKKINSLFLRESIYDFLMIEKNQKEVFRDAMALNHGSSKNCCVYFVSEVLRRNNYFVPEETANTTQLISFLEKKGWKKNYNLKKLKPGHIVFTTDNNGTKKGKPTHTYIFMGWVEEGSYDYAYICDNQAKDYGNQIYHIRNVKNREKVNGLTKDAFSFFMTIE</sequence>